<dbReference type="EMBL" id="BSNM01000008">
    <property type="protein sequence ID" value="GLQ30690.1"/>
    <property type="molecule type" value="Genomic_DNA"/>
</dbReference>
<dbReference type="InterPro" id="IPR013611">
    <property type="entry name" value="Transp-assoc_OB_typ2"/>
</dbReference>
<evidence type="ECO:0000313" key="11">
    <source>
        <dbReference type="Proteomes" id="UP001161389"/>
    </source>
</evidence>
<evidence type="ECO:0000313" key="10">
    <source>
        <dbReference type="EMBL" id="GLQ30690.1"/>
    </source>
</evidence>
<dbReference type="GO" id="GO:0043190">
    <property type="term" value="C:ATP-binding cassette (ABC) transporter complex"/>
    <property type="evidence" value="ECO:0007669"/>
    <property type="project" value="InterPro"/>
</dbReference>
<evidence type="ECO:0000256" key="2">
    <source>
        <dbReference type="ARBA" id="ARBA00022475"/>
    </source>
</evidence>
<dbReference type="GO" id="GO:0005524">
    <property type="term" value="F:ATP binding"/>
    <property type="evidence" value="ECO:0007669"/>
    <property type="project" value="UniProtKB-KW"/>
</dbReference>
<dbReference type="InterPro" id="IPR050093">
    <property type="entry name" value="ABC_SmlMolc_Importer"/>
</dbReference>
<keyword evidence="2" id="KW-1003">Cell membrane</keyword>
<dbReference type="CDD" id="cd03259">
    <property type="entry name" value="ABC_Carb_Solutes_like"/>
    <property type="match status" value="1"/>
</dbReference>
<dbReference type="InterPro" id="IPR015853">
    <property type="entry name" value="ABC_transpr_FbpC"/>
</dbReference>
<dbReference type="FunFam" id="3.40.50.300:FF:000425">
    <property type="entry name" value="Probable ABC transporter, ATP-binding subunit"/>
    <property type="match status" value="1"/>
</dbReference>
<keyword evidence="1" id="KW-0813">Transport</keyword>
<dbReference type="InterPro" id="IPR008995">
    <property type="entry name" value="Mo/tungstate-bd_C_term_dom"/>
</dbReference>
<evidence type="ECO:0000256" key="7">
    <source>
        <dbReference type="ARBA" id="ARBA00023065"/>
    </source>
</evidence>
<dbReference type="PANTHER" id="PTHR42781:SF4">
    <property type="entry name" value="SPERMIDINE_PUTRESCINE IMPORT ATP-BINDING PROTEIN POTA"/>
    <property type="match status" value="1"/>
</dbReference>
<dbReference type="SUPFAM" id="SSF50331">
    <property type="entry name" value="MOP-like"/>
    <property type="match status" value="1"/>
</dbReference>
<dbReference type="GO" id="GO:0015408">
    <property type="term" value="F:ABC-type ferric iron transporter activity"/>
    <property type="evidence" value="ECO:0007669"/>
    <property type="project" value="InterPro"/>
</dbReference>
<feature type="domain" description="ABC transporter" evidence="9">
    <location>
        <begin position="51"/>
        <end position="282"/>
    </location>
</feature>
<keyword evidence="11" id="KW-1185">Reference proteome</keyword>
<comment type="caution">
    <text evidence="10">The sequence shown here is derived from an EMBL/GenBank/DDBJ whole genome shotgun (WGS) entry which is preliminary data.</text>
</comment>
<keyword evidence="3" id="KW-0410">Iron transport</keyword>
<dbReference type="PROSITE" id="PS00211">
    <property type="entry name" value="ABC_TRANSPORTER_1"/>
    <property type="match status" value="1"/>
</dbReference>
<dbReference type="Proteomes" id="UP001161389">
    <property type="component" value="Unassembled WGS sequence"/>
</dbReference>
<dbReference type="InterPro" id="IPR003593">
    <property type="entry name" value="AAA+_ATPase"/>
</dbReference>
<dbReference type="SUPFAM" id="SSF52540">
    <property type="entry name" value="P-loop containing nucleoside triphosphate hydrolases"/>
    <property type="match status" value="1"/>
</dbReference>
<dbReference type="GO" id="GO:0015697">
    <property type="term" value="P:quaternary ammonium group transport"/>
    <property type="evidence" value="ECO:0007669"/>
    <property type="project" value="UniProtKB-ARBA"/>
</dbReference>
<dbReference type="Gene3D" id="3.40.50.300">
    <property type="entry name" value="P-loop containing nucleotide triphosphate hydrolases"/>
    <property type="match status" value="1"/>
</dbReference>
<dbReference type="SMART" id="SM00382">
    <property type="entry name" value="AAA"/>
    <property type="match status" value="1"/>
</dbReference>
<evidence type="ECO:0000256" key="4">
    <source>
        <dbReference type="ARBA" id="ARBA00022741"/>
    </source>
</evidence>
<proteinExistence type="predicted"/>
<keyword evidence="6" id="KW-0408">Iron</keyword>
<evidence type="ECO:0000256" key="3">
    <source>
        <dbReference type="ARBA" id="ARBA00022496"/>
    </source>
</evidence>
<dbReference type="Pfam" id="PF08402">
    <property type="entry name" value="TOBE_2"/>
    <property type="match status" value="1"/>
</dbReference>
<evidence type="ECO:0000259" key="9">
    <source>
        <dbReference type="PROSITE" id="PS50893"/>
    </source>
</evidence>
<dbReference type="InterPro" id="IPR017871">
    <property type="entry name" value="ABC_transporter-like_CS"/>
</dbReference>
<dbReference type="Pfam" id="PF00005">
    <property type="entry name" value="ABC_tran"/>
    <property type="match status" value="1"/>
</dbReference>
<accession>A0AA37S7M2</accession>
<name>A0AA37S7M2_9GAMM</name>
<dbReference type="Gene3D" id="2.40.50.100">
    <property type="match status" value="1"/>
</dbReference>
<evidence type="ECO:0000256" key="1">
    <source>
        <dbReference type="ARBA" id="ARBA00022448"/>
    </source>
</evidence>
<keyword evidence="4" id="KW-0547">Nucleotide-binding</keyword>
<dbReference type="InterPro" id="IPR003439">
    <property type="entry name" value="ABC_transporter-like_ATP-bd"/>
</dbReference>
<dbReference type="PANTHER" id="PTHR42781">
    <property type="entry name" value="SPERMIDINE/PUTRESCINE IMPORT ATP-BINDING PROTEIN POTA"/>
    <property type="match status" value="1"/>
</dbReference>
<gene>
    <name evidence="10" type="ORF">GCM10007876_11690</name>
</gene>
<evidence type="ECO:0000256" key="5">
    <source>
        <dbReference type="ARBA" id="ARBA00022840"/>
    </source>
</evidence>
<evidence type="ECO:0000256" key="6">
    <source>
        <dbReference type="ARBA" id="ARBA00023004"/>
    </source>
</evidence>
<dbReference type="InterPro" id="IPR027417">
    <property type="entry name" value="P-loop_NTPase"/>
</dbReference>
<keyword evidence="5 10" id="KW-0067">ATP-binding</keyword>
<dbReference type="InterPro" id="IPR012340">
    <property type="entry name" value="NA-bd_OB-fold"/>
</dbReference>
<dbReference type="Gene3D" id="2.40.50.140">
    <property type="entry name" value="Nucleic acid-binding proteins"/>
    <property type="match status" value="1"/>
</dbReference>
<keyword evidence="7" id="KW-0406">Ion transport</keyword>
<sequence length="393" mass="43479">MKRRHFEISSFSLLIIVYLGQYLMHASKSPVQRTLAVEEHLNSSFSTTDVLSVTDLHCKYEKTPVVKSTSFALHPGEIGCLLGPSGCGKTTILRAIAGFQPIDQGEIKVDGNLIASQTHAQPPEKRSVGMVFQDYALFPHLSVLENVMFGLNRKDKNSQETAFNMLEIVQLKHLSERYPHELSGGQQQRIALARALAPSPKLILLDEPFSNLDTELRRSLSLEVREILKAQNTSAILVTHDQEEAFTVADKIGIMMDGKIQQWGSPYDLYHEPANRQIASFIGKGSLLPARIETSHTVSSELGMASSAHPLMHQTGEEVDLLVRPEDIVASPDSPLMAQITKKHFLGASCFYELKLPSGQQISTVLSSHLNFELGDQIGIRFAADHIVTFNKA</sequence>
<dbReference type="PROSITE" id="PS50893">
    <property type="entry name" value="ABC_TRANSPORTER_2"/>
    <property type="match status" value="1"/>
</dbReference>
<dbReference type="GO" id="GO:0016887">
    <property type="term" value="F:ATP hydrolysis activity"/>
    <property type="evidence" value="ECO:0007669"/>
    <property type="project" value="InterPro"/>
</dbReference>
<reference evidence="10" key="1">
    <citation type="journal article" date="2014" name="Int. J. Syst. Evol. Microbiol.">
        <title>Complete genome sequence of Corynebacterium casei LMG S-19264T (=DSM 44701T), isolated from a smear-ripened cheese.</title>
        <authorList>
            <consortium name="US DOE Joint Genome Institute (JGI-PGF)"/>
            <person name="Walter F."/>
            <person name="Albersmeier A."/>
            <person name="Kalinowski J."/>
            <person name="Ruckert C."/>
        </authorList>
    </citation>
    <scope>NUCLEOTIDE SEQUENCE</scope>
    <source>
        <strain evidence="10">NBRC 110071</strain>
    </source>
</reference>
<organism evidence="10 11">
    <name type="scientific">Litoribrevibacter albus</name>
    <dbReference type="NCBI Taxonomy" id="1473156"/>
    <lineage>
        <taxon>Bacteria</taxon>
        <taxon>Pseudomonadati</taxon>
        <taxon>Pseudomonadota</taxon>
        <taxon>Gammaproteobacteria</taxon>
        <taxon>Oceanospirillales</taxon>
        <taxon>Oceanospirillaceae</taxon>
        <taxon>Litoribrevibacter</taxon>
    </lineage>
</organism>
<dbReference type="AlphaFoldDB" id="A0AA37S7M2"/>
<evidence type="ECO:0000256" key="8">
    <source>
        <dbReference type="ARBA" id="ARBA00023136"/>
    </source>
</evidence>
<protein>
    <submittedName>
        <fullName evidence="10">ABC transporter ATP-binding protein</fullName>
    </submittedName>
</protein>
<keyword evidence="8" id="KW-0472">Membrane</keyword>
<reference evidence="10" key="2">
    <citation type="submission" date="2023-01" db="EMBL/GenBank/DDBJ databases">
        <title>Draft genome sequence of Litoribrevibacter albus strain NBRC 110071.</title>
        <authorList>
            <person name="Sun Q."/>
            <person name="Mori K."/>
        </authorList>
    </citation>
    <scope>NUCLEOTIDE SEQUENCE</scope>
    <source>
        <strain evidence="10">NBRC 110071</strain>
    </source>
</reference>